<name>A0AAE0D668_COLKA</name>
<reference evidence="10" key="1">
    <citation type="submission" date="2023-02" db="EMBL/GenBank/DDBJ databases">
        <title>Colletotrichum kahawae CIFC_Que2 genome sequencing and assembly.</title>
        <authorList>
            <person name="Baroncelli R."/>
        </authorList>
    </citation>
    <scope>NUCLEOTIDE SEQUENCE</scope>
    <source>
        <strain evidence="10">CIFC_Que2</strain>
    </source>
</reference>
<dbReference type="GO" id="GO:0000981">
    <property type="term" value="F:DNA-binding transcription factor activity, RNA polymerase II-specific"/>
    <property type="evidence" value="ECO:0007669"/>
    <property type="project" value="InterPro"/>
</dbReference>
<sequence length="726" mass="82129">MNSAADRLPRLPACQLCYQKKIKCDSTRPVCIPCSKAGSDCVVLNPSGDETFSRAEIDRLEQRDKQLSQNLHTFHIDEASATNTTDQPTAEAGRTVASIENSSVSHGEGLRSRFMASLFTNPDLRRNNTELLQLLARVPSAPEPAFQPCGLPSAEDGEFLFEKYLSWSHVQSPFLRRDEVECLSGRVFLLAPADQPASNHDLFRTFMILAVGAVFPFRNGTHTQHPEGYYLAALQHMGSDFLTRGLASIQDLLLICRFGIYHRIGTSIWDIIRLCGRLCIEQGLHLNENPSSNFMQAQMERRVFWQFYMIDRYSSTLLGKPFGIDDRDIETSFPADANDEDLVTANQSLTDFSAFRLSHITLETTEMTVFFTSVLLRQISSQIHTEFSRLAQNYFESSHSHFAPGYIYTTLDRLMKDLQHWRDDSPVFQQPKCLYESQSWYDLLLAREQLYLVRRAIDLVPKRDRKTPRHICILCLKTALRTIWTYSTLCQQRPLITHTRSYFHMMFTAGLSVLFCVSTATRLEKEDISDASAGLFQCEETLKDMSQQLPSARHYAAVFEALRRDTTRKLNKILDALKSDNPPQTRGPNDVSSTFRPSSSDRSSSSLRTSNYLALGSQASSESNILGTNLDARLQENSFRGNITDNLAFAFPGERVIPGDTAMSLSSVRDNYTALAVPDNFSPGSDLFEWAFLNDETLWNMESVLGEYVYGDPDRHIGASDAFEFQ</sequence>
<dbReference type="GO" id="GO:0005634">
    <property type="term" value="C:nucleus"/>
    <property type="evidence" value="ECO:0007669"/>
    <property type="project" value="UniProtKB-SubCell"/>
</dbReference>
<dbReference type="InterPro" id="IPR007219">
    <property type="entry name" value="XnlR_reg_dom"/>
</dbReference>
<dbReference type="CDD" id="cd12148">
    <property type="entry name" value="fungal_TF_MHR"/>
    <property type="match status" value="1"/>
</dbReference>
<dbReference type="Pfam" id="PF04082">
    <property type="entry name" value="Fungal_trans"/>
    <property type="match status" value="1"/>
</dbReference>
<dbReference type="EMBL" id="VYYT01000189">
    <property type="protein sequence ID" value="KAK2758587.1"/>
    <property type="molecule type" value="Genomic_DNA"/>
</dbReference>
<evidence type="ECO:0000256" key="7">
    <source>
        <dbReference type="ARBA" id="ARBA00023242"/>
    </source>
</evidence>
<dbReference type="SUPFAM" id="SSF57701">
    <property type="entry name" value="Zn2/Cys6 DNA-binding domain"/>
    <property type="match status" value="1"/>
</dbReference>
<dbReference type="GO" id="GO:0008270">
    <property type="term" value="F:zinc ion binding"/>
    <property type="evidence" value="ECO:0007669"/>
    <property type="project" value="InterPro"/>
</dbReference>
<feature type="region of interest" description="Disordered" evidence="8">
    <location>
        <begin position="575"/>
        <end position="607"/>
    </location>
</feature>
<keyword evidence="11" id="KW-1185">Reference proteome</keyword>
<evidence type="ECO:0000256" key="8">
    <source>
        <dbReference type="SAM" id="MobiDB-lite"/>
    </source>
</evidence>
<comment type="subcellular location">
    <subcellularLocation>
        <location evidence="1">Nucleus</location>
    </subcellularLocation>
</comment>
<dbReference type="SMART" id="SM00066">
    <property type="entry name" value="GAL4"/>
    <property type="match status" value="1"/>
</dbReference>
<evidence type="ECO:0000256" key="2">
    <source>
        <dbReference type="ARBA" id="ARBA00022723"/>
    </source>
</evidence>
<dbReference type="InterPro" id="IPR036864">
    <property type="entry name" value="Zn2-C6_fun-type_DNA-bd_sf"/>
</dbReference>
<dbReference type="InterPro" id="IPR001138">
    <property type="entry name" value="Zn2Cys6_DnaBD"/>
</dbReference>
<protein>
    <recommendedName>
        <fullName evidence="9">Zn(2)-C6 fungal-type domain-containing protein</fullName>
    </recommendedName>
</protein>
<comment type="caution">
    <text evidence="10">The sequence shown here is derived from an EMBL/GenBank/DDBJ whole genome shotgun (WGS) entry which is preliminary data.</text>
</comment>
<keyword evidence="4" id="KW-0805">Transcription regulation</keyword>
<dbReference type="PROSITE" id="PS50048">
    <property type="entry name" value="ZN2_CY6_FUNGAL_2"/>
    <property type="match status" value="1"/>
</dbReference>
<dbReference type="GO" id="GO:0045944">
    <property type="term" value="P:positive regulation of transcription by RNA polymerase II"/>
    <property type="evidence" value="ECO:0007669"/>
    <property type="project" value="TreeGrafter"/>
</dbReference>
<keyword evidence="2" id="KW-0479">Metal-binding</keyword>
<dbReference type="CDD" id="cd00067">
    <property type="entry name" value="GAL4"/>
    <property type="match status" value="1"/>
</dbReference>
<evidence type="ECO:0000256" key="5">
    <source>
        <dbReference type="ARBA" id="ARBA00023125"/>
    </source>
</evidence>
<evidence type="ECO:0000256" key="1">
    <source>
        <dbReference type="ARBA" id="ARBA00004123"/>
    </source>
</evidence>
<dbReference type="GO" id="GO:0043565">
    <property type="term" value="F:sequence-specific DNA binding"/>
    <property type="evidence" value="ECO:0007669"/>
    <property type="project" value="TreeGrafter"/>
</dbReference>
<keyword evidence="7" id="KW-0539">Nucleus</keyword>
<organism evidence="10 11">
    <name type="scientific">Colletotrichum kahawae</name>
    <name type="common">Coffee berry disease fungus</name>
    <dbReference type="NCBI Taxonomy" id="34407"/>
    <lineage>
        <taxon>Eukaryota</taxon>
        <taxon>Fungi</taxon>
        <taxon>Dikarya</taxon>
        <taxon>Ascomycota</taxon>
        <taxon>Pezizomycotina</taxon>
        <taxon>Sordariomycetes</taxon>
        <taxon>Hypocreomycetidae</taxon>
        <taxon>Glomerellales</taxon>
        <taxon>Glomerellaceae</taxon>
        <taxon>Colletotrichum</taxon>
        <taxon>Colletotrichum gloeosporioides species complex</taxon>
    </lineage>
</organism>
<evidence type="ECO:0000313" key="10">
    <source>
        <dbReference type="EMBL" id="KAK2758587.1"/>
    </source>
</evidence>
<evidence type="ECO:0000259" key="9">
    <source>
        <dbReference type="PROSITE" id="PS50048"/>
    </source>
</evidence>
<dbReference type="Gene3D" id="4.10.240.10">
    <property type="entry name" value="Zn(2)-C6 fungal-type DNA-binding domain"/>
    <property type="match status" value="1"/>
</dbReference>
<proteinExistence type="predicted"/>
<accession>A0AAE0D668</accession>
<dbReference type="InterPro" id="IPR052202">
    <property type="entry name" value="Yeast_MetPath_Reg"/>
</dbReference>
<gene>
    <name evidence="10" type="ORF">CKAH01_05635</name>
</gene>
<evidence type="ECO:0000256" key="6">
    <source>
        <dbReference type="ARBA" id="ARBA00023163"/>
    </source>
</evidence>
<dbReference type="PANTHER" id="PTHR47782">
    <property type="entry name" value="ZN(II)2CYS6 TRANSCRIPTION FACTOR (EUROFUNG)-RELATED"/>
    <property type="match status" value="1"/>
</dbReference>
<feature type="domain" description="Zn(2)-C6 fungal-type" evidence="9">
    <location>
        <begin position="13"/>
        <end position="43"/>
    </location>
</feature>
<feature type="compositionally biased region" description="Low complexity" evidence="8">
    <location>
        <begin position="592"/>
        <end position="607"/>
    </location>
</feature>
<keyword evidence="6" id="KW-0804">Transcription</keyword>
<dbReference type="Proteomes" id="UP001281614">
    <property type="component" value="Unassembled WGS sequence"/>
</dbReference>
<keyword evidence="5" id="KW-0238">DNA-binding</keyword>
<dbReference type="PANTHER" id="PTHR47782:SF12">
    <property type="entry name" value="ZN(II)2CYS6 TRANSCRIPTION FACTOR (EUROFUNG)"/>
    <property type="match status" value="1"/>
</dbReference>
<dbReference type="SMART" id="SM00906">
    <property type="entry name" value="Fungal_trans"/>
    <property type="match status" value="1"/>
</dbReference>
<evidence type="ECO:0000256" key="4">
    <source>
        <dbReference type="ARBA" id="ARBA00023015"/>
    </source>
</evidence>
<dbReference type="Pfam" id="PF00172">
    <property type="entry name" value="Zn_clus"/>
    <property type="match status" value="1"/>
</dbReference>
<evidence type="ECO:0000313" key="11">
    <source>
        <dbReference type="Proteomes" id="UP001281614"/>
    </source>
</evidence>
<feature type="compositionally biased region" description="Polar residues" evidence="8">
    <location>
        <begin position="581"/>
        <end position="591"/>
    </location>
</feature>
<evidence type="ECO:0000256" key="3">
    <source>
        <dbReference type="ARBA" id="ARBA00022833"/>
    </source>
</evidence>
<dbReference type="AlphaFoldDB" id="A0AAE0D668"/>
<keyword evidence="3" id="KW-0862">Zinc</keyword>
<dbReference type="GO" id="GO:0006351">
    <property type="term" value="P:DNA-templated transcription"/>
    <property type="evidence" value="ECO:0007669"/>
    <property type="project" value="InterPro"/>
</dbReference>